<dbReference type="PROSITE" id="PS01360">
    <property type="entry name" value="ZF_MYND_1"/>
    <property type="match status" value="1"/>
</dbReference>
<evidence type="ECO:0000259" key="10">
    <source>
        <dbReference type="PROSITE" id="PS01360"/>
    </source>
</evidence>
<organism evidence="11 12">
    <name type="scientific">Asbolus verrucosus</name>
    <name type="common">Desert ironclad beetle</name>
    <dbReference type="NCBI Taxonomy" id="1661398"/>
    <lineage>
        <taxon>Eukaryota</taxon>
        <taxon>Metazoa</taxon>
        <taxon>Ecdysozoa</taxon>
        <taxon>Arthropoda</taxon>
        <taxon>Hexapoda</taxon>
        <taxon>Insecta</taxon>
        <taxon>Pterygota</taxon>
        <taxon>Neoptera</taxon>
        <taxon>Endopterygota</taxon>
        <taxon>Coleoptera</taxon>
        <taxon>Polyphaga</taxon>
        <taxon>Cucujiformia</taxon>
        <taxon>Tenebrionidae</taxon>
        <taxon>Pimeliinae</taxon>
        <taxon>Asbolus</taxon>
    </lineage>
</organism>
<dbReference type="GO" id="GO:0042826">
    <property type="term" value="F:histone deacetylase binding"/>
    <property type="evidence" value="ECO:0007669"/>
    <property type="project" value="TreeGrafter"/>
</dbReference>
<reference evidence="11 12" key="1">
    <citation type="submission" date="2017-03" db="EMBL/GenBank/DDBJ databases">
        <title>Genome of the blue death feigning beetle - Asbolus verrucosus.</title>
        <authorList>
            <person name="Rider S.D."/>
        </authorList>
    </citation>
    <scope>NUCLEOTIDE SEQUENCE [LARGE SCALE GENOMIC DNA]</scope>
    <source>
        <strain evidence="11">Butters</strain>
        <tissue evidence="11">Head and leg muscle</tissue>
    </source>
</reference>
<keyword evidence="12" id="KW-1185">Reference proteome</keyword>
<evidence type="ECO:0000313" key="11">
    <source>
        <dbReference type="EMBL" id="RZC42755.1"/>
    </source>
</evidence>
<sequence>MIKISHFQKYCEKAIEKLSEDEVTKFKLTTREDERIKIMYDFTKTIPISLTNNGKNLDLAREAKEKGNTFFVGKKCEEALNSYNYGIIMCPQDSDAGKELLAILISNRSATYFEQEEFRKVFDDIDYVLSIGSYPLRLHYKIWLRKAKCYDALQNEKYAAEAYNLAVSSLKHAELDEKSLSKKISEIEEMRKNKKVSQKNHEIVPVSNSDVFTGGNTEYVAAHKNIYFDFDPLLGRFARAVENIETGVIIIEENPHCAVISQENSLVNCQFCCLSTKQPIACPNCGYVVFCSLNCERQANSTYHKIECRIQPILFQSGASINCSMALRMISQKPHGFFQQKKKLLKDFLKDNCKKVPIKSQIYRSDDYMTAFFLCRNEHLRKKGELVHYSVMAIYLLRLLKFAGYFGPNIKDDILTEEENFIASLILRHLQILQFNSHEISEIRNTAESVIDGLQTFYKSDYIGAGLYPTLALFNHSCDPSIVRYNIGSRMVVRTIKPVKAGDIIYENYGPMYTTMGVEERRANLQERYWFECYCTPCQEEWPLFENMDPNQIKVGCQNENCPFEFTLYKDDFCPYLQCDYCKTVTKIFPSLKGLSQLAILLPKAEDLYSRGEHREAMKLYMQSLDILYKYSKPPCPDMYTNI</sequence>
<keyword evidence="6" id="KW-0862">Zinc</keyword>
<comment type="caution">
    <text evidence="11">The sequence shown here is derived from an EMBL/GenBank/DDBJ whole genome shotgun (WGS) entry which is preliminary data.</text>
</comment>
<evidence type="ECO:0000256" key="9">
    <source>
        <dbReference type="ARBA" id="ARBA00093680"/>
    </source>
</evidence>
<dbReference type="GO" id="GO:0042051">
    <property type="term" value="P:compound eye photoreceptor development"/>
    <property type="evidence" value="ECO:0007669"/>
    <property type="project" value="TreeGrafter"/>
</dbReference>
<dbReference type="InterPro" id="IPR011990">
    <property type="entry name" value="TPR-like_helical_dom_sf"/>
</dbReference>
<dbReference type="PANTHER" id="PTHR46165">
    <property type="entry name" value="SET AND MYND DOMAIN-CONTAINING PROTEIN 4"/>
    <property type="match status" value="1"/>
</dbReference>
<protein>
    <recommendedName>
        <fullName evidence="8">Protein-lysine N-methyltransferase SMYD4</fullName>
    </recommendedName>
    <alternativeName>
        <fullName evidence="9">SET and MYND domain-containing protein 4</fullName>
    </alternativeName>
</protein>
<name>A0A482WCL7_ASBVE</name>
<dbReference type="Gene3D" id="6.10.140.2220">
    <property type="match status" value="1"/>
</dbReference>
<dbReference type="GO" id="GO:0008757">
    <property type="term" value="F:S-adenosylmethionine-dependent methyltransferase activity"/>
    <property type="evidence" value="ECO:0007669"/>
    <property type="project" value="UniProtKB-ARBA"/>
</dbReference>
<dbReference type="EMBL" id="QDEB01005294">
    <property type="protein sequence ID" value="RZC42755.1"/>
    <property type="molecule type" value="Genomic_DNA"/>
</dbReference>
<dbReference type="GO" id="GO:0005634">
    <property type="term" value="C:nucleus"/>
    <property type="evidence" value="ECO:0007669"/>
    <property type="project" value="TreeGrafter"/>
</dbReference>
<dbReference type="InterPro" id="IPR001214">
    <property type="entry name" value="SET_dom"/>
</dbReference>
<keyword evidence="3" id="KW-0949">S-adenosyl-L-methionine</keyword>
<keyword evidence="2" id="KW-0808">Transferase</keyword>
<evidence type="ECO:0000256" key="4">
    <source>
        <dbReference type="ARBA" id="ARBA00022723"/>
    </source>
</evidence>
<dbReference type="GO" id="GO:0008276">
    <property type="term" value="F:protein methyltransferase activity"/>
    <property type="evidence" value="ECO:0007669"/>
    <property type="project" value="UniProtKB-ARBA"/>
</dbReference>
<feature type="domain" description="MYND-type" evidence="10">
    <location>
        <begin position="269"/>
        <end position="308"/>
    </location>
</feature>
<dbReference type="Pfam" id="PF00856">
    <property type="entry name" value="SET"/>
    <property type="match status" value="1"/>
</dbReference>
<evidence type="ECO:0000256" key="1">
    <source>
        <dbReference type="ARBA" id="ARBA00022603"/>
    </source>
</evidence>
<dbReference type="OrthoDB" id="1028014at2759"/>
<accession>A0A482WCL7</accession>
<evidence type="ECO:0000256" key="6">
    <source>
        <dbReference type="ARBA" id="ARBA00022833"/>
    </source>
</evidence>
<dbReference type="AlphaFoldDB" id="A0A482WCL7"/>
<dbReference type="Proteomes" id="UP000292052">
    <property type="component" value="Unassembled WGS sequence"/>
</dbReference>
<evidence type="ECO:0000256" key="8">
    <source>
        <dbReference type="ARBA" id="ARBA00093635"/>
    </source>
</evidence>
<dbReference type="GO" id="GO:0008170">
    <property type="term" value="F:N-methyltransferase activity"/>
    <property type="evidence" value="ECO:0007669"/>
    <property type="project" value="UniProtKB-ARBA"/>
</dbReference>
<keyword evidence="1" id="KW-0489">Methyltransferase</keyword>
<dbReference type="Gene3D" id="1.10.220.160">
    <property type="match status" value="1"/>
</dbReference>
<gene>
    <name evidence="11" type="ORF">BDFB_003283</name>
</gene>
<dbReference type="GO" id="GO:0008270">
    <property type="term" value="F:zinc ion binding"/>
    <property type="evidence" value="ECO:0007669"/>
    <property type="project" value="UniProtKB-KW"/>
</dbReference>
<dbReference type="SUPFAM" id="SSF48452">
    <property type="entry name" value="TPR-like"/>
    <property type="match status" value="1"/>
</dbReference>
<evidence type="ECO:0000256" key="5">
    <source>
        <dbReference type="ARBA" id="ARBA00022771"/>
    </source>
</evidence>
<dbReference type="InterPro" id="IPR002893">
    <property type="entry name" value="Znf_MYND"/>
</dbReference>
<keyword evidence="4" id="KW-0479">Metal-binding</keyword>
<comment type="function">
    <text evidence="7">Protein-lysine N-methyltransferase. Monomethylates PRMT5, modulating its transcriptional activity. May also act as a histone methyltransferase. Plays a critical role in cardiac development. Acts as a key epigenetic regulator of gene expression during cardiac development via its dual activities as a methyltransferase and negative regulator of HDAC1.</text>
</comment>
<dbReference type="PANTHER" id="PTHR46165:SF7">
    <property type="entry name" value="SET AND MYND DOMAIN-CONTAINING PROTEIN 4"/>
    <property type="match status" value="1"/>
</dbReference>
<dbReference type="SUPFAM" id="SSF144232">
    <property type="entry name" value="HIT/MYND zinc finger-like"/>
    <property type="match status" value="1"/>
</dbReference>
<evidence type="ECO:0000256" key="7">
    <source>
        <dbReference type="ARBA" id="ARBA00093423"/>
    </source>
</evidence>
<dbReference type="GO" id="GO:0032259">
    <property type="term" value="P:methylation"/>
    <property type="evidence" value="ECO:0007669"/>
    <property type="project" value="UniProtKB-KW"/>
</dbReference>
<evidence type="ECO:0000256" key="2">
    <source>
        <dbReference type="ARBA" id="ARBA00022679"/>
    </source>
</evidence>
<keyword evidence="5" id="KW-0863">Zinc-finger</keyword>
<dbReference type="CDD" id="cd10536">
    <property type="entry name" value="SET_SMYD4"/>
    <property type="match status" value="1"/>
</dbReference>
<evidence type="ECO:0000256" key="3">
    <source>
        <dbReference type="ARBA" id="ARBA00022691"/>
    </source>
</evidence>
<dbReference type="Gene3D" id="2.170.270.10">
    <property type="entry name" value="SET domain"/>
    <property type="match status" value="1"/>
</dbReference>
<dbReference type="Gene3D" id="1.25.40.10">
    <property type="entry name" value="Tetratricopeptide repeat domain"/>
    <property type="match status" value="1"/>
</dbReference>
<proteinExistence type="predicted"/>
<dbReference type="STRING" id="1661398.A0A482WCL7"/>
<dbReference type="InterPro" id="IPR046341">
    <property type="entry name" value="SET_dom_sf"/>
</dbReference>
<dbReference type="InterPro" id="IPR044421">
    <property type="entry name" value="SMYD4_SET"/>
</dbReference>
<dbReference type="InterPro" id="IPR052097">
    <property type="entry name" value="SET-MYND_domain_protein"/>
</dbReference>
<dbReference type="GO" id="GO:0005737">
    <property type="term" value="C:cytoplasm"/>
    <property type="evidence" value="ECO:0007669"/>
    <property type="project" value="TreeGrafter"/>
</dbReference>
<evidence type="ECO:0000313" key="12">
    <source>
        <dbReference type="Proteomes" id="UP000292052"/>
    </source>
</evidence>
<dbReference type="SUPFAM" id="SSF82199">
    <property type="entry name" value="SET domain"/>
    <property type="match status" value="1"/>
</dbReference>